<dbReference type="GO" id="GO:0046872">
    <property type="term" value="F:metal ion binding"/>
    <property type="evidence" value="ECO:0007669"/>
    <property type="project" value="UniProtKB-KW"/>
</dbReference>
<sequence length="321" mass="34754">MELPATLRQAVDAMLEGAPLADIQRAADILSRRYRSETRDGRLHVGDALAAKAYLATRLPATYAAVRRAMDDLAERRASFAPQRLLDIGAGPGTAFWAALDRWPDLRAAEMVEASPAMRQAGQNLAASAGAALSWRDASVEDGLPGAGEADLVTLCYVLDELAPATRAALIDRLWHLTGDTLLIVEPGTPTGWQRILAARSRLIALGAHVVAPCPHHAPCPVSPPDWCHFSRRVARSRLHRRAKGGEVPWEDEKFSYIAVSRHPSGGVYARVLAPPKAASGMVRLKLCRADGSLEDRLVTRREGSVFKAARKADWGDALND</sequence>
<dbReference type="GO" id="GO:0008168">
    <property type="term" value="F:methyltransferase activity"/>
    <property type="evidence" value="ECO:0007669"/>
    <property type="project" value="UniProtKB-KW"/>
</dbReference>
<proteinExistence type="predicted"/>
<dbReference type="GO" id="GO:0051536">
    <property type="term" value="F:iron-sulfur cluster binding"/>
    <property type="evidence" value="ECO:0007669"/>
    <property type="project" value="UniProtKB-KW"/>
</dbReference>
<dbReference type="Pfam" id="PF09243">
    <property type="entry name" value="Rsm22"/>
    <property type="match status" value="1"/>
</dbReference>
<dbReference type="PATRIC" id="fig|391937.3.peg.988"/>
<dbReference type="RefSeq" id="WP_008594811.1">
    <property type="nucleotide sequence ID" value="NZ_AMRM01000004.1"/>
</dbReference>
<dbReference type="GO" id="GO:0003735">
    <property type="term" value="F:structural constituent of ribosome"/>
    <property type="evidence" value="ECO:0007669"/>
    <property type="project" value="TreeGrafter"/>
</dbReference>
<keyword evidence="2" id="KW-0809">Transit peptide</keyword>
<dbReference type="InterPro" id="IPR029063">
    <property type="entry name" value="SAM-dependent_MTases_sf"/>
</dbReference>
<dbReference type="STRING" id="391937.NA2_04786"/>
<evidence type="ECO:0000256" key="4">
    <source>
        <dbReference type="ARBA" id="ARBA00023014"/>
    </source>
</evidence>
<evidence type="ECO:0000256" key="3">
    <source>
        <dbReference type="ARBA" id="ARBA00023004"/>
    </source>
</evidence>
<dbReference type="OrthoDB" id="9799639at2"/>
<dbReference type="GO" id="GO:0006412">
    <property type="term" value="P:translation"/>
    <property type="evidence" value="ECO:0007669"/>
    <property type="project" value="InterPro"/>
</dbReference>
<comment type="caution">
    <text evidence="5">The sequence shown here is derived from an EMBL/GenBank/DDBJ whole genome shotgun (WGS) entry which is preliminary data.</text>
</comment>
<organism evidence="5 6">
    <name type="scientific">Nitratireductor pacificus pht-3B</name>
    <dbReference type="NCBI Taxonomy" id="391937"/>
    <lineage>
        <taxon>Bacteria</taxon>
        <taxon>Pseudomonadati</taxon>
        <taxon>Pseudomonadota</taxon>
        <taxon>Alphaproteobacteria</taxon>
        <taxon>Hyphomicrobiales</taxon>
        <taxon>Phyllobacteriaceae</taxon>
        <taxon>Nitratireductor</taxon>
    </lineage>
</organism>
<dbReference type="InterPro" id="IPR052571">
    <property type="entry name" value="Mt_RNA_Methyltransferase"/>
</dbReference>
<keyword evidence="6" id="KW-1185">Reference proteome</keyword>
<dbReference type="eggNOG" id="COG5459">
    <property type="taxonomic scope" value="Bacteria"/>
</dbReference>
<name>K2MRX3_9HYPH</name>
<keyword evidence="3" id="KW-0408">Iron</keyword>
<keyword evidence="4" id="KW-0411">Iron-sulfur</keyword>
<dbReference type="EMBL" id="AMRM01000004">
    <property type="protein sequence ID" value="EKF20077.1"/>
    <property type="molecule type" value="Genomic_DNA"/>
</dbReference>
<reference evidence="5 6" key="1">
    <citation type="journal article" date="2012" name="J. Bacteriol.">
        <title>Genome Sequence of Nitratireductor pacificus Type Strain pht-3B.</title>
        <authorList>
            <person name="Lai Q."/>
            <person name="Li G."/>
            <person name="Shao Z."/>
        </authorList>
    </citation>
    <scope>NUCLEOTIDE SEQUENCE [LARGE SCALE GENOMIC DNA]</scope>
    <source>
        <strain evidence="6">pht-3B</strain>
    </source>
</reference>
<evidence type="ECO:0000256" key="1">
    <source>
        <dbReference type="ARBA" id="ARBA00022723"/>
    </source>
</evidence>
<evidence type="ECO:0000313" key="5">
    <source>
        <dbReference type="EMBL" id="EKF20077.1"/>
    </source>
</evidence>
<evidence type="ECO:0000256" key="2">
    <source>
        <dbReference type="ARBA" id="ARBA00022946"/>
    </source>
</evidence>
<dbReference type="SUPFAM" id="SSF53335">
    <property type="entry name" value="S-adenosyl-L-methionine-dependent methyltransferases"/>
    <property type="match status" value="1"/>
</dbReference>
<dbReference type="AlphaFoldDB" id="K2MRX3"/>
<dbReference type="Proteomes" id="UP000006786">
    <property type="component" value="Unassembled WGS sequence"/>
</dbReference>
<dbReference type="Gene3D" id="3.40.50.150">
    <property type="entry name" value="Vaccinia Virus protein VP39"/>
    <property type="match status" value="1"/>
</dbReference>
<dbReference type="GO" id="GO:0032259">
    <property type="term" value="P:methylation"/>
    <property type="evidence" value="ECO:0007669"/>
    <property type="project" value="UniProtKB-KW"/>
</dbReference>
<keyword evidence="5" id="KW-0489">Methyltransferase</keyword>
<dbReference type="InterPro" id="IPR015324">
    <property type="entry name" value="Ribosomal_Rsm22-like"/>
</dbReference>
<accession>K2MRX3</accession>
<keyword evidence="1" id="KW-0479">Metal-binding</keyword>
<keyword evidence="5" id="KW-0808">Transferase</keyword>
<gene>
    <name evidence="5" type="ORF">NA2_04786</name>
</gene>
<dbReference type="PANTHER" id="PTHR13184:SF5">
    <property type="entry name" value="METHYLTRANSFERASE-LIKE PROTEIN 17, MITOCHONDRIAL"/>
    <property type="match status" value="1"/>
</dbReference>
<protein>
    <submittedName>
        <fullName evidence="5">Type 11 methyltransferase</fullName>
    </submittedName>
</protein>
<evidence type="ECO:0000313" key="6">
    <source>
        <dbReference type="Proteomes" id="UP000006786"/>
    </source>
</evidence>
<dbReference type="GO" id="GO:0015935">
    <property type="term" value="C:small ribosomal subunit"/>
    <property type="evidence" value="ECO:0007669"/>
    <property type="project" value="TreeGrafter"/>
</dbReference>
<dbReference type="PANTHER" id="PTHR13184">
    <property type="entry name" value="37S RIBOSOMAL PROTEIN S22"/>
    <property type="match status" value="1"/>
</dbReference>